<comment type="caution">
    <text evidence="2">The sequence shown here is derived from an EMBL/GenBank/DDBJ whole genome shotgun (WGS) entry which is preliminary data.</text>
</comment>
<evidence type="ECO:0000313" key="3">
    <source>
        <dbReference type="Proteomes" id="UP000654075"/>
    </source>
</evidence>
<organism evidence="2 3">
    <name type="scientific">Polarella glacialis</name>
    <name type="common">Dinoflagellate</name>
    <dbReference type="NCBI Taxonomy" id="89957"/>
    <lineage>
        <taxon>Eukaryota</taxon>
        <taxon>Sar</taxon>
        <taxon>Alveolata</taxon>
        <taxon>Dinophyceae</taxon>
        <taxon>Suessiales</taxon>
        <taxon>Suessiaceae</taxon>
        <taxon>Polarella</taxon>
    </lineage>
</organism>
<reference evidence="2" key="1">
    <citation type="submission" date="2021-02" db="EMBL/GenBank/DDBJ databases">
        <authorList>
            <person name="Dougan E. K."/>
            <person name="Rhodes N."/>
            <person name="Thang M."/>
            <person name="Chan C."/>
        </authorList>
    </citation>
    <scope>NUCLEOTIDE SEQUENCE</scope>
</reference>
<accession>A0A813HI05</accession>
<proteinExistence type="predicted"/>
<dbReference type="AlphaFoldDB" id="A0A813HI05"/>
<dbReference type="Proteomes" id="UP000654075">
    <property type="component" value="Unassembled WGS sequence"/>
</dbReference>
<protein>
    <submittedName>
        <fullName evidence="2">Uncharacterized protein</fullName>
    </submittedName>
</protein>
<evidence type="ECO:0000313" key="2">
    <source>
        <dbReference type="EMBL" id="CAE8637231.1"/>
    </source>
</evidence>
<feature type="region of interest" description="Disordered" evidence="1">
    <location>
        <begin position="88"/>
        <end position="111"/>
    </location>
</feature>
<dbReference type="EMBL" id="CAJNNV010031657">
    <property type="protein sequence ID" value="CAE8637231.1"/>
    <property type="molecule type" value="Genomic_DNA"/>
</dbReference>
<keyword evidence="3" id="KW-1185">Reference proteome</keyword>
<name>A0A813HI05_POLGL</name>
<evidence type="ECO:0000256" key="1">
    <source>
        <dbReference type="SAM" id="MobiDB-lite"/>
    </source>
</evidence>
<gene>
    <name evidence="2" type="ORF">PGLA1383_LOCUS52623</name>
</gene>
<sequence>MFLQVFVRVVFVCAYLPESKRIMIQQRLFCLILDFGGQGYGLVNSILQKNMKTQQHIFIGDRLSHIFFGGENRVYYYRIPRFRTPKSQKALTRYPDSRSPDSRHHKWQYQI</sequence>